<dbReference type="PANTHER" id="PTHR11640">
    <property type="entry name" value="NEPHRIN"/>
    <property type="match status" value="1"/>
</dbReference>
<organism evidence="7 8">
    <name type="scientific">Mya arenaria</name>
    <name type="common">Soft-shell clam</name>
    <dbReference type="NCBI Taxonomy" id="6604"/>
    <lineage>
        <taxon>Eukaryota</taxon>
        <taxon>Metazoa</taxon>
        <taxon>Spiralia</taxon>
        <taxon>Lophotrochozoa</taxon>
        <taxon>Mollusca</taxon>
        <taxon>Bivalvia</taxon>
        <taxon>Autobranchia</taxon>
        <taxon>Heteroconchia</taxon>
        <taxon>Euheterodonta</taxon>
        <taxon>Imparidentia</taxon>
        <taxon>Neoheterodontei</taxon>
        <taxon>Myida</taxon>
        <taxon>Myoidea</taxon>
        <taxon>Myidae</taxon>
        <taxon>Mya</taxon>
    </lineage>
</organism>
<dbReference type="SMART" id="SM00409">
    <property type="entry name" value="IG"/>
    <property type="match status" value="2"/>
</dbReference>
<keyword evidence="3" id="KW-1015">Disulfide bond</keyword>
<protein>
    <submittedName>
        <fullName evidence="7">NPHN-like protein</fullName>
    </submittedName>
</protein>
<dbReference type="EMBL" id="CP111016">
    <property type="protein sequence ID" value="WAR05317.1"/>
    <property type="molecule type" value="Genomic_DNA"/>
</dbReference>
<dbReference type="Gene3D" id="2.60.40.10">
    <property type="entry name" value="Immunoglobulins"/>
    <property type="match status" value="3"/>
</dbReference>
<evidence type="ECO:0000259" key="6">
    <source>
        <dbReference type="PROSITE" id="PS50835"/>
    </source>
</evidence>
<dbReference type="PANTHER" id="PTHR11640:SF31">
    <property type="entry name" value="IRREGULAR CHIASM C-ROUGHEST PROTEIN-RELATED"/>
    <property type="match status" value="1"/>
</dbReference>
<feature type="domain" description="Ig-like" evidence="6">
    <location>
        <begin position="77"/>
        <end position="161"/>
    </location>
</feature>
<evidence type="ECO:0000313" key="7">
    <source>
        <dbReference type="EMBL" id="WAR05317.1"/>
    </source>
</evidence>
<dbReference type="InterPro" id="IPR013783">
    <property type="entry name" value="Ig-like_fold"/>
</dbReference>
<evidence type="ECO:0000256" key="5">
    <source>
        <dbReference type="ARBA" id="ARBA00023319"/>
    </source>
</evidence>
<dbReference type="SMART" id="SM00408">
    <property type="entry name" value="IGc2"/>
    <property type="match status" value="2"/>
</dbReference>
<keyword evidence="2" id="KW-0472">Membrane</keyword>
<dbReference type="Proteomes" id="UP001164746">
    <property type="component" value="Chromosome 5"/>
</dbReference>
<dbReference type="InterPro" id="IPR003599">
    <property type="entry name" value="Ig_sub"/>
</dbReference>
<keyword evidence="5" id="KW-0393">Immunoglobulin domain</keyword>
<accession>A0ABY7E5N0</accession>
<keyword evidence="8" id="KW-1185">Reference proteome</keyword>
<gene>
    <name evidence="7" type="ORF">MAR_020686</name>
</gene>
<feature type="domain" description="Ig-like" evidence="6">
    <location>
        <begin position="165"/>
        <end position="262"/>
    </location>
</feature>
<dbReference type="InterPro" id="IPR036179">
    <property type="entry name" value="Ig-like_dom_sf"/>
</dbReference>
<dbReference type="InterPro" id="IPR051275">
    <property type="entry name" value="Cell_adhesion_signaling"/>
</dbReference>
<dbReference type="InterPro" id="IPR003598">
    <property type="entry name" value="Ig_sub2"/>
</dbReference>
<dbReference type="CDD" id="cd00096">
    <property type="entry name" value="Ig"/>
    <property type="match status" value="1"/>
</dbReference>
<evidence type="ECO:0000256" key="4">
    <source>
        <dbReference type="ARBA" id="ARBA00023180"/>
    </source>
</evidence>
<dbReference type="SUPFAM" id="SSF48726">
    <property type="entry name" value="Immunoglobulin"/>
    <property type="match status" value="2"/>
</dbReference>
<evidence type="ECO:0000256" key="2">
    <source>
        <dbReference type="ARBA" id="ARBA00023136"/>
    </source>
</evidence>
<name>A0ABY7E5N0_MYAAR</name>
<comment type="subcellular location">
    <subcellularLocation>
        <location evidence="1">Membrane</location>
        <topology evidence="1">Single-pass type I membrane protein</topology>
    </subcellularLocation>
</comment>
<keyword evidence="4" id="KW-0325">Glycoprotein</keyword>
<reference evidence="7" key="1">
    <citation type="submission" date="2022-11" db="EMBL/GenBank/DDBJ databases">
        <title>Centuries of genome instability and evolution in soft-shell clam transmissible cancer (bioRxiv).</title>
        <authorList>
            <person name="Hart S.F.M."/>
            <person name="Yonemitsu M.A."/>
            <person name="Giersch R.M."/>
            <person name="Beal B.F."/>
            <person name="Arriagada G."/>
            <person name="Davis B.W."/>
            <person name="Ostrander E.A."/>
            <person name="Goff S.P."/>
            <person name="Metzger M.J."/>
        </authorList>
    </citation>
    <scope>NUCLEOTIDE SEQUENCE</scope>
    <source>
        <strain evidence="7">MELC-2E11</strain>
        <tissue evidence="7">Siphon/mantle</tissue>
    </source>
</reference>
<proteinExistence type="predicted"/>
<evidence type="ECO:0000256" key="3">
    <source>
        <dbReference type="ARBA" id="ARBA00023157"/>
    </source>
</evidence>
<evidence type="ECO:0000313" key="8">
    <source>
        <dbReference type="Proteomes" id="UP001164746"/>
    </source>
</evidence>
<sequence>MGLVEDRADGPTSLMLNPSTLRYIKNEGDKLGRITCSADCFPECNILWRKTSGVSYVVSNNAYLSIGKLDRTERDGPDDVTLNVPNFHTVTEGNAVNNINCSADCWPRCVFTWSNLANKQLVSSSAVLNFRTARRDDAGDYKCLARNSAYEFSGEAEKHFTLNSPDVFISESSALLNENTPLDLLCKASGEPAVYNYTGFLQRVNGIVIPNSHVESLGVKESISVNIPSLQLQDTGLYTCFVHNGIIGINKQLIQTASQRVEVQASPQLLLEKTNFAGETSGNITVAVPFVSIPEYTTYSVLRHDGHPVLTNGKYSLHIRNESVYPLFYGKQVKLTGNVLEIIISDLSEKDFGIYNIQITNDINTAKISIDVKATSKPSQPTELNINTLDNIASLDWKKGFNGGHEQTFVLQTSLNLDDSWTNKTVINESDSKYIKENGRFQVQLTNLVPGIYSARLLAFNIIGDADPVEFKDQFEIKELNEEKQTPIPGALIGGTAGGGICVIVLEKKDTERKLENLSHRTQPDDDNIPDEVDNPMYVSGDDVDIPKATTTDIYATPDKKKRKQNEGAGDIYAVVDKKKKTKHKGNITGIYGNIDNIQITKQNNCAGDKSQKKRVHKDDLVYAEVVHANPSKGKKKLVINDIEDVTEYAQVKLTSRADPFPDNDGKHEK</sequence>
<evidence type="ECO:0000256" key="1">
    <source>
        <dbReference type="ARBA" id="ARBA00004479"/>
    </source>
</evidence>
<dbReference type="InterPro" id="IPR007110">
    <property type="entry name" value="Ig-like_dom"/>
</dbReference>
<dbReference type="PROSITE" id="PS50835">
    <property type="entry name" value="IG_LIKE"/>
    <property type="match status" value="2"/>
</dbReference>